<evidence type="ECO:0000256" key="4">
    <source>
        <dbReference type="ARBA" id="ARBA00022827"/>
    </source>
</evidence>
<dbReference type="PANTHER" id="PTHR43429:SF1">
    <property type="entry name" value="NAD(P)H SULFUR OXIDOREDUCTASE (COA-DEPENDENT)"/>
    <property type="match status" value="1"/>
</dbReference>
<dbReference type="InterPro" id="IPR016156">
    <property type="entry name" value="FAD/NAD-linked_Rdtase_dimer_sf"/>
</dbReference>
<keyword evidence="5" id="KW-0560">Oxidoreductase</keyword>
<keyword evidence="3" id="KW-0285">Flavoprotein</keyword>
<gene>
    <name evidence="9" type="ORF">SCFA_440007</name>
</gene>
<evidence type="ECO:0000259" key="8">
    <source>
        <dbReference type="Pfam" id="PF07992"/>
    </source>
</evidence>
<evidence type="ECO:0000256" key="2">
    <source>
        <dbReference type="ARBA" id="ARBA00009130"/>
    </source>
</evidence>
<dbReference type="Pfam" id="PF02852">
    <property type="entry name" value="Pyr_redox_dim"/>
    <property type="match status" value="1"/>
</dbReference>
<dbReference type="InterPro" id="IPR004099">
    <property type="entry name" value="Pyr_nucl-diS_OxRdtase_dimer"/>
</dbReference>
<accession>A0A485M1U0</accession>
<evidence type="ECO:0000256" key="5">
    <source>
        <dbReference type="ARBA" id="ARBA00023002"/>
    </source>
</evidence>
<dbReference type="AlphaFoldDB" id="A0A485M1U0"/>
<proteinExistence type="inferred from homology"/>
<protein>
    <submittedName>
        <fullName evidence="9">NAD(FAD)-dependent dehydrogenase</fullName>
    </submittedName>
</protein>
<dbReference type="PRINTS" id="PR00411">
    <property type="entry name" value="PNDRDTASEI"/>
</dbReference>
<dbReference type="EMBL" id="CAADRM010000108">
    <property type="protein sequence ID" value="VFU15724.1"/>
    <property type="molecule type" value="Genomic_DNA"/>
</dbReference>
<sequence length="454" mass="48860">MKRLLIIGGSDAGVSAGLRAREIDPRLEVTMVVADKFPNFSICGLPFYISGETPDWRMLAHRSVSEIEQTGIRLLLGHRAEAIDPDRRIVLVTSPEGRAVSLGYDELVIGTGAMSVRPDIQGIDQPGVFFLRWVEDSIALKTFLEENRPVHAAIIGGGYIGLEMADAFTRRGMRVTVVEYADTILTTVDPELGVQVREGLERHSVQVATGMPVRAVEPIGERLRVIGDQGFSLDADLVLVAAGARPNTGLAALAGVEIGEFGAIRVNRRMQTGVPHVFAAGDCVQTWHRVLGQYQYLPLGTTAHKQGYTAGENAAGGDAVFPGSLGTQAVKIFDLVAARTGLRDSEAKAAGFAPLSIGYAAWDHKAYYPGAGRLNIRITGDRETGRLLGAQILGPYGSEISKRIDVLAAALYHEMPVDGISGLDLSYAPPLSGPWDPVQAAAQEWSRVRYRDIP</sequence>
<evidence type="ECO:0000256" key="6">
    <source>
        <dbReference type="ARBA" id="ARBA00023284"/>
    </source>
</evidence>
<evidence type="ECO:0000256" key="1">
    <source>
        <dbReference type="ARBA" id="ARBA00001974"/>
    </source>
</evidence>
<evidence type="ECO:0000313" key="9">
    <source>
        <dbReference type="EMBL" id="VFU15724.1"/>
    </source>
</evidence>
<dbReference type="Gene3D" id="3.50.50.60">
    <property type="entry name" value="FAD/NAD(P)-binding domain"/>
    <property type="match status" value="2"/>
</dbReference>
<comment type="cofactor">
    <cofactor evidence="1">
        <name>FAD</name>
        <dbReference type="ChEBI" id="CHEBI:57692"/>
    </cofactor>
</comment>
<dbReference type="Pfam" id="PF07992">
    <property type="entry name" value="Pyr_redox_2"/>
    <property type="match status" value="1"/>
</dbReference>
<dbReference type="InterPro" id="IPR023753">
    <property type="entry name" value="FAD/NAD-binding_dom"/>
</dbReference>
<comment type="similarity">
    <text evidence="2">Belongs to the class-III pyridine nucleotide-disulfide oxidoreductase family.</text>
</comment>
<reference evidence="9" key="1">
    <citation type="submission" date="2019-03" db="EMBL/GenBank/DDBJ databases">
        <authorList>
            <person name="Hao L."/>
        </authorList>
    </citation>
    <scope>NUCLEOTIDE SEQUENCE</scope>
</reference>
<evidence type="ECO:0000259" key="7">
    <source>
        <dbReference type="Pfam" id="PF02852"/>
    </source>
</evidence>
<feature type="domain" description="Pyridine nucleotide-disulphide oxidoreductase dimerisation" evidence="7">
    <location>
        <begin position="328"/>
        <end position="432"/>
    </location>
</feature>
<dbReference type="SUPFAM" id="SSF55424">
    <property type="entry name" value="FAD/NAD-linked reductases, dimerisation (C-terminal) domain"/>
    <property type="match status" value="1"/>
</dbReference>
<organism evidence="9">
    <name type="scientific">anaerobic digester metagenome</name>
    <dbReference type="NCBI Taxonomy" id="1263854"/>
    <lineage>
        <taxon>unclassified sequences</taxon>
        <taxon>metagenomes</taxon>
        <taxon>ecological metagenomes</taxon>
    </lineage>
</organism>
<name>A0A485M1U0_9ZZZZ</name>
<dbReference type="SUPFAM" id="SSF51905">
    <property type="entry name" value="FAD/NAD(P)-binding domain"/>
    <property type="match status" value="2"/>
</dbReference>
<dbReference type="InterPro" id="IPR050260">
    <property type="entry name" value="FAD-bd_OxRdtase"/>
</dbReference>
<feature type="domain" description="FAD/NAD(P)-binding" evidence="8">
    <location>
        <begin position="3"/>
        <end position="307"/>
    </location>
</feature>
<dbReference type="PANTHER" id="PTHR43429">
    <property type="entry name" value="PYRIDINE NUCLEOTIDE-DISULFIDE OXIDOREDUCTASE DOMAIN-CONTAINING"/>
    <property type="match status" value="1"/>
</dbReference>
<keyword evidence="6" id="KW-0676">Redox-active center</keyword>
<dbReference type="GO" id="GO:0016491">
    <property type="term" value="F:oxidoreductase activity"/>
    <property type="evidence" value="ECO:0007669"/>
    <property type="project" value="UniProtKB-KW"/>
</dbReference>
<keyword evidence="4" id="KW-0274">FAD</keyword>
<evidence type="ECO:0000256" key="3">
    <source>
        <dbReference type="ARBA" id="ARBA00022630"/>
    </source>
</evidence>
<dbReference type="InterPro" id="IPR036188">
    <property type="entry name" value="FAD/NAD-bd_sf"/>
</dbReference>
<dbReference type="PRINTS" id="PR00368">
    <property type="entry name" value="FADPNR"/>
</dbReference>